<reference evidence="2 3" key="1">
    <citation type="submission" date="2020-07" db="EMBL/GenBank/DDBJ databases">
        <title>Comparative genomics of pyrophilous fungi reveals a link between fire events and developmental genes.</title>
        <authorList>
            <consortium name="DOE Joint Genome Institute"/>
            <person name="Steindorff A.S."/>
            <person name="Carver A."/>
            <person name="Calhoun S."/>
            <person name="Stillman K."/>
            <person name="Liu H."/>
            <person name="Lipzen A."/>
            <person name="Pangilinan J."/>
            <person name="Labutti K."/>
            <person name="Bruns T.D."/>
            <person name="Grigoriev I.V."/>
        </authorList>
    </citation>
    <scope>NUCLEOTIDE SEQUENCE [LARGE SCALE GENOMIC DNA]</scope>
    <source>
        <strain evidence="2 3">CBS 144469</strain>
    </source>
</reference>
<keyword evidence="3" id="KW-1185">Reference proteome</keyword>
<name>A0A8H6MBG5_9AGAR</name>
<organism evidence="2 3">
    <name type="scientific">Ephemerocybe angulata</name>
    <dbReference type="NCBI Taxonomy" id="980116"/>
    <lineage>
        <taxon>Eukaryota</taxon>
        <taxon>Fungi</taxon>
        <taxon>Dikarya</taxon>
        <taxon>Basidiomycota</taxon>
        <taxon>Agaricomycotina</taxon>
        <taxon>Agaricomycetes</taxon>
        <taxon>Agaricomycetidae</taxon>
        <taxon>Agaricales</taxon>
        <taxon>Agaricineae</taxon>
        <taxon>Psathyrellaceae</taxon>
        <taxon>Ephemerocybe</taxon>
    </lineage>
</organism>
<feature type="region of interest" description="Disordered" evidence="1">
    <location>
        <begin position="59"/>
        <end position="101"/>
    </location>
</feature>
<gene>
    <name evidence="2" type="ORF">DFP72DRAFT_1064515</name>
</gene>
<dbReference type="AlphaFoldDB" id="A0A8H6MBG5"/>
<sequence length="101" mass="10780">MIDRCARVSLASEVNSLNDSFKCNLNPENVLVCIDDVESVIGAELASLLLRRGLPDAAHWHPAHQGRGGNQTPRSESVFITGEPALDGGAAEGGKEGVWRE</sequence>
<evidence type="ECO:0000313" key="3">
    <source>
        <dbReference type="Proteomes" id="UP000521943"/>
    </source>
</evidence>
<proteinExistence type="predicted"/>
<evidence type="ECO:0000313" key="2">
    <source>
        <dbReference type="EMBL" id="KAF6759021.1"/>
    </source>
</evidence>
<dbReference type="Proteomes" id="UP000521943">
    <property type="component" value="Unassembled WGS sequence"/>
</dbReference>
<dbReference type="EMBL" id="JACGCI010000017">
    <property type="protein sequence ID" value="KAF6759021.1"/>
    <property type="molecule type" value="Genomic_DNA"/>
</dbReference>
<protein>
    <submittedName>
        <fullName evidence="2">Uncharacterized protein</fullName>
    </submittedName>
</protein>
<comment type="caution">
    <text evidence="2">The sequence shown here is derived from an EMBL/GenBank/DDBJ whole genome shotgun (WGS) entry which is preliminary data.</text>
</comment>
<evidence type="ECO:0000256" key="1">
    <source>
        <dbReference type="SAM" id="MobiDB-lite"/>
    </source>
</evidence>
<accession>A0A8H6MBG5</accession>